<sequence>MIIDETIALLKNDKSHKVIAQGMNTILKLGKLVPDTSTAFHQRLVDVAKIYLKDISHAVKCRCLEIIGVHSPVCTGEEADNLLHLISSYFNNDDARVRSQAFCTVITLN</sequence>
<comment type="caution">
    <text evidence="1">The sequence shown here is derived from an EMBL/GenBank/DDBJ whole genome shotgun (WGS) entry which is preliminary data.</text>
</comment>
<reference evidence="1" key="1">
    <citation type="journal article" date="2023" name="Insect Mol. Biol.">
        <title>Genome sequencing provides insights into the evolution of gene families encoding plant cell wall-degrading enzymes in longhorned beetles.</title>
        <authorList>
            <person name="Shin N.R."/>
            <person name="Okamura Y."/>
            <person name="Kirsch R."/>
            <person name="Pauchet Y."/>
        </authorList>
    </citation>
    <scope>NUCLEOTIDE SEQUENCE</scope>
    <source>
        <strain evidence="1">RBIC_L_NR</strain>
    </source>
</reference>
<dbReference type="SUPFAM" id="SSF48371">
    <property type="entry name" value="ARM repeat"/>
    <property type="match status" value="1"/>
</dbReference>
<keyword evidence="2" id="KW-1185">Reference proteome</keyword>
<organism evidence="1 2">
    <name type="scientific">Rhamnusium bicolor</name>
    <dbReference type="NCBI Taxonomy" id="1586634"/>
    <lineage>
        <taxon>Eukaryota</taxon>
        <taxon>Metazoa</taxon>
        <taxon>Ecdysozoa</taxon>
        <taxon>Arthropoda</taxon>
        <taxon>Hexapoda</taxon>
        <taxon>Insecta</taxon>
        <taxon>Pterygota</taxon>
        <taxon>Neoptera</taxon>
        <taxon>Endopterygota</taxon>
        <taxon>Coleoptera</taxon>
        <taxon>Polyphaga</taxon>
        <taxon>Cucujiformia</taxon>
        <taxon>Chrysomeloidea</taxon>
        <taxon>Cerambycidae</taxon>
        <taxon>Lepturinae</taxon>
        <taxon>Rhagiini</taxon>
        <taxon>Rhamnusium</taxon>
    </lineage>
</organism>
<dbReference type="InterPro" id="IPR011989">
    <property type="entry name" value="ARM-like"/>
</dbReference>
<accession>A0AAV8ZHD8</accession>
<dbReference type="Gene3D" id="1.25.10.10">
    <property type="entry name" value="Leucine-rich Repeat Variant"/>
    <property type="match status" value="1"/>
</dbReference>
<dbReference type="EMBL" id="JANEYF010001441">
    <property type="protein sequence ID" value="KAJ8964134.1"/>
    <property type="molecule type" value="Genomic_DNA"/>
</dbReference>
<protein>
    <submittedName>
        <fullName evidence="1">Uncharacterized protein</fullName>
    </submittedName>
</protein>
<dbReference type="InterPro" id="IPR016024">
    <property type="entry name" value="ARM-type_fold"/>
</dbReference>
<gene>
    <name evidence="1" type="ORF">NQ314_005102</name>
</gene>
<proteinExistence type="predicted"/>
<evidence type="ECO:0000313" key="2">
    <source>
        <dbReference type="Proteomes" id="UP001162156"/>
    </source>
</evidence>
<dbReference type="Proteomes" id="UP001162156">
    <property type="component" value="Unassembled WGS sequence"/>
</dbReference>
<name>A0AAV8ZHD8_9CUCU</name>
<evidence type="ECO:0000313" key="1">
    <source>
        <dbReference type="EMBL" id="KAJ8964134.1"/>
    </source>
</evidence>
<dbReference type="AlphaFoldDB" id="A0AAV8ZHD8"/>